<dbReference type="InterPro" id="IPR035902">
    <property type="entry name" value="Nuc_phospho_transferase"/>
</dbReference>
<organism evidence="6 7">
    <name type="scientific">Yanghanlia caeni</name>
    <dbReference type="NCBI Taxonomy" id="3064283"/>
    <lineage>
        <taxon>Bacteria</taxon>
        <taxon>Pseudomonadati</taxon>
        <taxon>Pseudomonadota</taxon>
        <taxon>Betaproteobacteria</taxon>
        <taxon>Burkholderiales</taxon>
        <taxon>Alcaligenaceae</taxon>
        <taxon>Yanghanlia</taxon>
    </lineage>
</organism>
<keyword evidence="2 4" id="KW-0808">Transferase</keyword>
<dbReference type="HAMAP" id="MF_00703">
    <property type="entry name" value="Thymid_phosp_2"/>
    <property type="match status" value="1"/>
</dbReference>
<dbReference type="EMBL" id="JAUZQE010000026">
    <property type="protein sequence ID" value="MDR4126484.1"/>
    <property type="molecule type" value="Genomic_DNA"/>
</dbReference>
<comment type="catalytic activity">
    <reaction evidence="3 4">
        <text>thymidine + phosphate = 2-deoxy-alpha-D-ribose 1-phosphate + thymine</text>
        <dbReference type="Rhea" id="RHEA:16037"/>
        <dbReference type="ChEBI" id="CHEBI:17748"/>
        <dbReference type="ChEBI" id="CHEBI:17821"/>
        <dbReference type="ChEBI" id="CHEBI:43474"/>
        <dbReference type="ChEBI" id="CHEBI:57259"/>
        <dbReference type="EC" id="2.4.2.4"/>
    </reaction>
</comment>
<sequence>MIEVPGMAAAAQESALAQLLARRLRIHTVHESVVFLRSDSPVCRAEGLGTQVRVTVRFGAREIMATLYQVDGDALGLDEAGLSESAWKRLGLQDGDTVSIRQPHPLDSHSALRRRIFGHRLDETSLCMVISDIAAERYSDVHIGSFLTACTTLPLDADETRALTRAMVGTGVQLSWPAEMVLDKHCVGGLPGNRTTPLVVAIVAAHGLTIPKTSSRAITSPAGTADTMETLAPVDLPIEHIRRVVDQEGGCVVWGGAMQLSPADDIMIRVQRALDLENAGQMVASVLSKKIAAGATHIVVDIPMGPTAKVRSAAAADVLQGLLESVACDFGLHLTTLRTDGRQPVGRGIGPALEARDLLAVFRNEPDAPVDLRDRACRLAGILLEMGGKAETGQGYQQALQTLADGRAWKKFVAICEAQGGMREPGVAALQRPLCAPEAGRVRAIDNRRLARLAKLAGAPETAVAGVEMMVRMSDTVQRGQPLCCVHAASPGELEYALAFAEANPDIFAVEPI</sequence>
<name>A0ABU1D7T2_9BURK</name>
<evidence type="ECO:0000256" key="3">
    <source>
        <dbReference type="ARBA" id="ARBA00048550"/>
    </source>
</evidence>
<evidence type="ECO:0000313" key="7">
    <source>
        <dbReference type="Proteomes" id="UP001232156"/>
    </source>
</evidence>
<dbReference type="SUPFAM" id="SSF47648">
    <property type="entry name" value="Nucleoside phosphorylase/phosphoribosyltransferase N-terminal domain"/>
    <property type="match status" value="1"/>
</dbReference>
<gene>
    <name evidence="6" type="ORF">Q8947_10885</name>
</gene>
<dbReference type="SUPFAM" id="SSF52418">
    <property type="entry name" value="Nucleoside phosphorylase/phosphoribosyltransferase catalytic domain"/>
    <property type="match status" value="1"/>
</dbReference>
<dbReference type="InterPro" id="IPR000312">
    <property type="entry name" value="Glycosyl_Trfase_fam3"/>
</dbReference>
<feature type="domain" description="Pyrimidine nucleoside phosphorylase C-terminal" evidence="5">
    <location>
        <begin position="441"/>
        <end position="508"/>
    </location>
</feature>
<evidence type="ECO:0000256" key="2">
    <source>
        <dbReference type="ARBA" id="ARBA00022679"/>
    </source>
</evidence>
<dbReference type="PANTHER" id="PTHR10515">
    <property type="entry name" value="THYMIDINE PHOSPHORYLASE"/>
    <property type="match status" value="1"/>
</dbReference>
<dbReference type="Gene3D" id="3.90.1170.30">
    <property type="entry name" value="Pyrimidine nucleoside phosphorylase-like, C-terminal domain"/>
    <property type="match status" value="1"/>
</dbReference>
<dbReference type="RefSeq" id="WP_347287272.1">
    <property type="nucleotide sequence ID" value="NZ_JAUZQE010000026.1"/>
</dbReference>
<comment type="caution">
    <text evidence="6">The sequence shown here is derived from an EMBL/GenBank/DDBJ whole genome shotgun (WGS) entry which is preliminary data.</text>
</comment>
<evidence type="ECO:0000256" key="1">
    <source>
        <dbReference type="ARBA" id="ARBA00022676"/>
    </source>
</evidence>
<accession>A0ABU1D7T2</accession>
<evidence type="ECO:0000256" key="4">
    <source>
        <dbReference type="HAMAP-Rule" id="MF_00703"/>
    </source>
</evidence>
<comment type="similarity">
    <text evidence="4">Belongs to the thymidine/pyrimidine-nucleoside phosphorylase family. Type 2 subfamily.</text>
</comment>
<dbReference type="InterPro" id="IPR028579">
    <property type="entry name" value="Thym_Pase_Put"/>
</dbReference>
<keyword evidence="1 4" id="KW-0328">Glycosyltransferase</keyword>
<dbReference type="InterPro" id="IPR013102">
    <property type="entry name" value="PYNP_C"/>
</dbReference>
<keyword evidence="7" id="KW-1185">Reference proteome</keyword>
<protein>
    <recommendedName>
        <fullName evidence="4">Putative thymidine phosphorylase</fullName>
        <ecNumber evidence="4">2.4.2.4</ecNumber>
    </recommendedName>
    <alternativeName>
        <fullName evidence="4">TdRPase</fullName>
    </alternativeName>
</protein>
<reference evidence="6 7" key="1">
    <citation type="submission" date="2023-08" db="EMBL/GenBank/DDBJ databases">
        <title>Alcaligenaceae gen. nov., a novel taxon isolated from the sludge of Yixing Pesticide Factory.</title>
        <authorList>
            <person name="Ruan L."/>
        </authorList>
    </citation>
    <scope>NUCLEOTIDE SEQUENCE [LARGE SCALE GENOMIC DNA]</scope>
    <source>
        <strain evidence="6 7">LG-2</strain>
    </source>
</reference>
<dbReference type="SUPFAM" id="SSF54680">
    <property type="entry name" value="Pyrimidine nucleoside phosphorylase C-terminal domain"/>
    <property type="match status" value="1"/>
</dbReference>
<dbReference type="EC" id="2.4.2.4" evidence="4"/>
<dbReference type="PANTHER" id="PTHR10515:SF0">
    <property type="entry name" value="THYMIDINE PHOSPHORYLASE"/>
    <property type="match status" value="1"/>
</dbReference>
<dbReference type="InterPro" id="IPR013466">
    <property type="entry name" value="Thymidine/AMP_Pase"/>
</dbReference>
<proteinExistence type="inferred from homology"/>
<dbReference type="InterPro" id="IPR017872">
    <property type="entry name" value="Pyrmidine_PPase_CS"/>
</dbReference>
<evidence type="ECO:0000313" key="6">
    <source>
        <dbReference type="EMBL" id="MDR4126484.1"/>
    </source>
</evidence>
<dbReference type="Pfam" id="PF02885">
    <property type="entry name" value="Glycos_trans_3N"/>
    <property type="match status" value="1"/>
</dbReference>
<evidence type="ECO:0000259" key="5">
    <source>
        <dbReference type="SMART" id="SM00941"/>
    </source>
</evidence>
<dbReference type="NCBIfam" id="NF003338">
    <property type="entry name" value="PRK04350.1"/>
    <property type="match status" value="1"/>
</dbReference>
<dbReference type="PROSITE" id="PS00647">
    <property type="entry name" value="THYMID_PHOSPHORYLASE"/>
    <property type="match status" value="1"/>
</dbReference>
<dbReference type="Gene3D" id="3.40.1030.10">
    <property type="entry name" value="Nucleoside phosphorylase/phosphoribosyltransferase catalytic domain"/>
    <property type="match status" value="1"/>
</dbReference>
<dbReference type="Pfam" id="PF00591">
    <property type="entry name" value="Glycos_transf_3"/>
    <property type="match status" value="1"/>
</dbReference>
<dbReference type="SMART" id="SM00941">
    <property type="entry name" value="PYNP_C"/>
    <property type="match status" value="1"/>
</dbReference>
<dbReference type="InterPro" id="IPR017459">
    <property type="entry name" value="Glycosyl_Trfase_fam3_N_dom"/>
</dbReference>
<dbReference type="InterPro" id="IPR000053">
    <property type="entry name" value="Thymidine/pyrmidine_PPase"/>
</dbReference>
<dbReference type="Gene3D" id="1.20.970.50">
    <property type="match status" value="1"/>
</dbReference>
<dbReference type="InterPro" id="IPR036566">
    <property type="entry name" value="PYNP-like_C_sf"/>
</dbReference>
<dbReference type="InterPro" id="IPR036320">
    <property type="entry name" value="Glycosyl_Trfase_fam3_N_dom_sf"/>
</dbReference>
<dbReference type="NCBIfam" id="TIGR02645">
    <property type="entry name" value="ARCH_P_rylase"/>
    <property type="match status" value="1"/>
</dbReference>
<dbReference type="Proteomes" id="UP001232156">
    <property type="component" value="Unassembled WGS sequence"/>
</dbReference>